<feature type="domain" description="HTH gntR-type" evidence="4">
    <location>
        <begin position="18"/>
        <end position="85"/>
    </location>
</feature>
<evidence type="ECO:0000256" key="2">
    <source>
        <dbReference type="ARBA" id="ARBA00023125"/>
    </source>
</evidence>
<evidence type="ECO:0000313" key="6">
    <source>
        <dbReference type="Proteomes" id="UP000270342"/>
    </source>
</evidence>
<protein>
    <submittedName>
        <fullName evidence="5">GntR family transcriptional regulator</fullName>
    </submittedName>
</protein>
<evidence type="ECO:0000256" key="1">
    <source>
        <dbReference type="ARBA" id="ARBA00023015"/>
    </source>
</evidence>
<reference evidence="5 6" key="1">
    <citation type="submission" date="2018-10" db="EMBL/GenBank/DDBJ databases">
        <title>Robbsia sp. DHC34, isolated from soil.</title>
        <authorList>
            <person name="Gao Z.-H."/>
            <person name="Qiu L.-H."/>
        </authorList>
    </citation>
    <scope>NUCLEOTIDE SEQUENCE [LARGE SCALE GENOMIC DNA]</scope>
    <source>
        <strain evidence="5 6">DHC34</strain>
    </source>
</reference>
<dbReference type="InterPro" id="IPR036388">
    <property type="entry name" value="WH-like_DNA-bd_sf"/>
</dbReference>
<proteinExistence type="predicted"/>
<dbReference type="InterPro" id="IPR036390">
    <property type="entry name" value="WH_DNA-bd_sf"/>
</dbReference>
<sequence>MRMSPASDRPQALADSLKTRTQSVTDELRELIVQGELKLGQHVQEMWIAERLGVSRTPVRTALNTLASEGYLVYLPNRGYFVRQFDITELMDVYEIRASLESLAARRAAERGITREQESVLMRCVEEGDRILRKGYFADDDLLPYRRMNVGIHEGIIQATGNARLAETIRQNNNLPLVSDRVILWQNFDVLKRSHDDHHRVITAIIARDVWRASAIMYEHVYYAGLALRDHLRTQDGLSLLIDPSKLAAVTADISSGDNPK</sequence>
<dbReference type="AlphaFoldDB" id="A0A494Y9J4"/>
<dbReference type="EMBL" id="RBZU01000003">
    <property type="protein sequence ID" value="RKP56570.1"/>
    <property type="molecule type" value="Genomic_DNA"/>
</dbReference>
<gene>
    <name evidence="5" type="ORF">D7S86_09385</name>
</gene>
<dbReference type="Pfam" id="PF07729">
    <property type="entry name" value="FCD"/>
    <property type="match status" value="1"/>
</dbReference>
<dbReference type="SMART" id="SM00895">
    <property type="entry name" value="FCD"/>
    <property type="match status" value="1"/>
</dbReference>
<dbReference type="GO" id="GO:0003700">
    <property type="term" value="F:DNA-binding transcription factor activity"/>
    <property type="evidence" value="ECO:0007669"/>
    <property type="project" value="InterPro"/>
</dbReference>
<dbReference type="SMART" id="SM00345">
    <property type="entry name" value="HTH_GNTR"/>
    <property type="match status" value="1"/>
</dbReference>
<dbReference type="SUPFAM" id="SSF46785">
    <property type="entry name" value="Winged helix' DNA-binding domain"/>
    <property type="match status" value="1"/>
</dbReference>
<keyword evidence="6" id="KW-1185">Reference proteome</keyword>
<dbReference type="Proteomes" id="UP000270342">
    <property type="component" value="Unassembled WGS sequence"/>
</dbReference>
<accession>A0A494Y9J4</accession>
<evidence type="ECO:0000256" key="3">
    <source>
        <dbReference type="ARBA" id="ARBA00023163"/>
    </source>
</evidence>
<dbReference type="PROSITE" id="PS50949">
    <property type="entry name" value="HTH_GNTR"/>
    <property type="match status" value="1"/>
</dbReference>
<keyword evidence="1" id="KW-0805">Transcription regulation</keyword>
<organism evidence="5 6">
    <name type="scientific">Pararobbsia silviterrae</name>
    <dbReference type="NCBI Taxonomy" id="1792498"/>
    <lineage>
        <taxon>Bacteria</taxon>
        <taxon>Pseudomonadati</taxon>
        <taxon>Pseudomonadota</taxon>
        <taxon>Betaproteobacteria</taxon>
        <taxon>Burkholderiales</taxon>
        <taxon>Burkholderiaceae</taxon>
        <taxon>Pararobbsia</taxon>
    </lineage>
</organism>
<dbReference type="Gene3D" id="1.10.10.10">
    <property type="entry name" value="Winged helix-like DNA-binding domain superfamily/Winged helix DNA-binding domain"/>
    <property type="match status" value="1"/>
</dbReference>
<dbReference type="InterPro" id="IPR008920">
    <property type="entry name" value="TF_FadR/GntR_C"/>
</dbReference>
<evidence type="ECO:0000313" key="5">
    <source>
        <dbReference type="EMBL" id="RKP56570.1"/>
    </source>
</evidence>
<dbReference type="GO" id="GO:0003677">
    <property type="term" value="F:DNA binding"/>
    <property type="evidence" value="ECO:0007669"/>
    <property type="project" value="UniProtKB-KW"/>
</dbReference>
<dbReference type="PANTHER" id="PTHR43537:SF51">
    <property type="entry name" value="HTH-TYPE TRANSCRIPTIONAL REGULATOR LGOR-RELATED"/>
    <property type="match status" value="1"/>
</dbReference>
<dbReference type="InterPro" id="IPR011711">
    <property type="entry name" value="GntR_C"/>
</dbReference>
<dbReference type="SUPFAM" id="SSF48008">
    <property type="entry name" value="GntR ligand-binding domain-like"/>
    <property type="match status" value="1"/>
</dbReference>
<dbReference type="InterPro" id="IPR000524">
    <property type="entry name" value="Tscrpt_reg_HTH_GntR"/>
</dbReference>
<name>A0A494Y9J4_9BURK</name>
<keyword evidence="2" id="KW-0238">DNA-binding</keyword>
<dbReference type="Pfam" id="PF00392">
    <property type="entry name" value="GntR"/>
    <property type="match status" value="1"/>
</dbReference>
<dbReference type="Gene3D" id="1.20.120.530">
    <property type="entry name" value="GntR ligand-binding domain-like"/>
    <property type="match status" value="1"/>
</dbReference>
<evidence type="ECO:0000259" key="4">
    <source>
        <dbReference type="PROSITE" id="PS50949"/>
    </source>
</evidence>
<dbReference type="PANTHER" id="PTHR43537">
    <property type="entry name" value="TRANSCRIPTIONAL REGULATOR, GNTR FAMILY"/>
    <property type="match status" value="1"/>
</dbReference>
<comment type="caution">
    <text evidence="5">The sequence shown here is derived from an EMBL/GenBank/DDBJ whole genome shotgun (WGS) entry which is preliminary data.</text>
</comment>
<dbReference type="CDD" id="cd07377">
    <property type="entry name" value="WHTH_GntR"/>
    <property type="match status" value="1"/>
</dbReference>
<keyword evidence="3" id="KW-0804">Transcription</keyword>